<dbReference type="Gene3D" id="3.10.320.10">
    <property type="entry name" value="Class II Histocompatibility Antigen, M Beta Chain, Chain B, domain 1"/>
    <property type="match status" value="1"/>
</dbReference>
<name>A0A8K1D737_9PASS</name>
<evidence type="ECO:0000313" key="13">
    <source>
        <dbReference type="Proteomes" id="UP000796761"/>
    </source>
</evidence>
<evidence type="ECO:0000256" key="5">
    <source>
        <dbReference type="ARBA" id="ARBA00023130"/>
    </source>
</evidence>
<feature type="domain" description="MHC class II beta chain N-terminal" evidence="11">
    <location>
        <begin position="8"/>
        <end position="82"/>
    </location>
</feature>
<keyword evidence="13" id="KW-1185">Reference proteome</keyword>
<sequence length="247" mass="28010">MFQMMRKSECYFINSTEKVRYVERFIYNREQLVHFDSDVGHYVGDTPDGEKQARYANSQREDVEHKRSQVDNYCRRNYEVRWFEGQQELSGQVVATDVVPNGDWSHQLLVLLERPPRRGLSYTCQVEHVSLEQPLRRHWGTGEPLGGLAEAVACAGSEWELCGERAKARAVAAVKAVVTISQSGVAMGRGQQVKAAWTLVVRLACVCYRASTFLCTLQQQLEDIKLALKEKEASADVRKDLVAVVVK</sequence>
<evidence type="ECO:0000256" key="9">
    <source>
        <dbReference type="ARBA" id="ARBA00023182"/>
    </source>
</evidence>
<dbReference type="InterPro" id="IPR000353">
    <property type="entry name" value="MHC_II_b_N"/>
</dbReference>
<keyword evidence="5" id="KW-1064">Adaptive immunity</keyword>
<protein>
    <recommendedName>
        <fullName evidence="14">MHC class II beta chain</fullName>
    </recommendedName>
</protein>
<dbReference type="InterPro" id="IPR003006">
    <property type="entry name" value="Ig/MHC_CS"/>
</dbReference>
<dbReference type="InterPro" id="IPR036179">
    <property type="entry name" value="Ig-like_dom_sf"/>
</dbReference>
<dbReference type="GO" id="GO:0002504">
    <property type="term" value="P:antigen processing and presentation of peptide or polysaccharide antigen via MHC class II"/>
    <property type="evidence" value="ECO:0007669"/>
    <property type="project" value="UniProtKB-KW"/>
</dbReference>
<dbReference type="SUPFAM" id="SSF48726">
    <property type="entry name" value="Immunoglobulin"/>
    <property type="match status" value="1"/>
</dbReference>
<organism evidence="12 13">
    <name type="scientific">Zosterops borbonicus</name>
    <dbReference type="NCBI Taxonomy" id="364589"/>
    <lineage>
        <taxon>Eukaryota</taxon>
        <taxon>Metazoa</taxon>
        <taxon>Chordata</taxon>
        <taxon>Craniata</taxon>
        <taxon>Vertebrata</taxon>
        <taxon>Euteleostomi</taxon>
        <taxon>Archelosauria</taxon>
        <taxon>Archosauria</taxon>
        <taxon>Dinosauria</taxon>
        <taxon>Saurischia</taxon>
        <taxon>Theropoda</taxon>
        <taxon>Coelurosauria</taxon>
        <taxon>Aves</taxon>
        <taxon>Neognathae</taxon>
        <taxon>Neoaves</taxon>
        <taxon>Telluraves</taxon>
        <taxon>Australaves</taxon>
        <taxon>Passeriformes</taxon>
        <taxon>Sylvioidea</taxon>
        <taxon>Zosteropidae</taxon>
        <taxon>Zosterops</taxon>
    </lineage>
</organism>
<keyword evidence="2" id="KW-0812">Transmembrane</keyword>
<dbReference type="PANTHER" id="PTHR19944:SF99">
    <property type="entry name" value="HLA CLASS II HISTOCOMPATIBILITY ANTIGEN, DRB1 BETA CHAIN"/>
    <property type="match status" value="1"/>
</dbReference>
<dbReference type="GO" id="GO:0002250">
    <property type="term" value="P:adaptive immune response"/>
    <property type="evidence" value="ECO:0007669"/>
    <property type="project" value="UniProtKB-KW"/>
</dbReference>
<keyword evidence="7" id="KW-1015">Disulfide bond</keyword>
<evidence type="ECO:0000256" key="8">
    <source>
        <dbReference type="ARBA" id="ARBA00023180"/>
    </source>
</evidence>
<gene>
    <name evidence="12" type="ORF">HGM15179_021529</name>
</gene>
<proteinExistence type="predicted"/>
<keyword evidence="8" id="KW-0325">Glycoprotein</keyword>
<dbReference type="InterPro" id="IPR003597">
    <property type="entry name" value="Ig_C1-set"/>
</dbReference>
<comment type="caution">
    <text evidence="12">The sequence shown here is derived from an EMBL/GenBank/DDBJ whole genome shotgun (WGS) entry which is preliminary data.</text>
</comment>
<dbReference type="InterPro" id="IPR050160">
    <property type="entry name" value="MHC/Immunoglobulin"/>
</dbReference>
<keyword evidence="6" id="KW-0472">Membrane</keyword>
<dbReference type="GO" id="GO:0042613">
    <property type="term" value="C:MHC class II protein complex"/>
    <property type="evidence" value="ECO:0007669"/>
    <property type="project" value="UniProtKB-KW"/>
</dbReference>
<keyword evidence="4" id="KW-1133">Transmembrane helix</keyword>
<dbReference type="EMBL" id="SWJQ01003873">
    <property type="protein sequence ID" value="TRZ05578.1"/>
    <property type="molecule type" value="Genomic_DNA"/>
</dbReference>
<dbReference type="Pfam" id="PF00969">
    <property type="entry name" value="MHC_II_beta"/>
    <property type="match status" value="1"/>
</dbReference>
<evidence type="ECO:0000313" key="12">
    <source>
        <dbReference type="EMBL" id="TRZ05578.1"/>
    </source>
</evidence>
<dbReference type="SMART" id="SM00407">
    <property type="entry name" value="IGc1"/>
    <property type="match status" value="1"/>
</dbReference>
<dbReference type="PROSITE" id="PS00290">
    <property type="entry name" value="IG_MHC"/>
    <property type="match status" value="1"/>
</dbReference>
<feature type="non-terminal residue" evidence="12">
    <location>
        <position position="247"/>
    </location>
</feature>
<feature type="domain" description="Immunoglobulin C1-set" evidence="10">
    <location>
        <begin position="66"/>
        <end position="134"/>
    </location>
</feature>
<dbReference type="InterPro" id="IPR011162">
    <property type="entry name" value="MHC_I/II-like_Ag-recog"/>
</dbReference>
<accession>A0A8K1D737</accession>
<evidence type="ECO:0000256" key="2">
    <source>
        <dbReference type="ARBA" id="ARBA00022692"/>
    </source>
</evidence>
<evidence type="ECO:0000256" key="4">
    <source>
        <dbReference type="ARBA" id="ARBA00022989"/>
    </source>
</evidence>
<dbReference type="OrthoDB" id="10043043at2759"/>
<comment type="subcellular location">
    <subcellularLocation>
        <location evidence="1">Membrane</location>
        <topology evidence="1">Single-pass type I membrane protein</topology>
    </subcellularLocation>
</comment>
<evidence type="ECO:0008006" key="14">
    <source>
        <dbReference type="Google" id="ProtNLM"/>
    </source>
</evidence>
<dbReference type="SUPFAM" id="SSF54452">
    <property type="entry name" value="MHC antigen-recognition domain"/>
    <property type="match status" value="1"/>
</dbReference>
<evidence type="ECO:0000256" key="6">
    <source>
        <dbReference type="ARBA" id="ARBA00023136"/>
    </source>
</evidence>
<reference evidence="12" key="1">
    <citation type="submission" date="2019-04" db="EMBL/GenBank/DDBJ databases">
        <title>Genome assembly of Zosterops borbonicus 15179.</title>
        <authorList>
            <person name="Leroy T."/>
            <person name="Anselmetti Y."/>
            <person name="Tilak M.-K."/>
            <person name="Nabholz B."/>
        </authorList>
    </citation>
    <scope>NUCLEOTIDE SEQUENCE</scope>
    <source>
        <strain evidence="12">HGM_15179</strain>
        <tissue evidence="12">Muscle</tissue>
    </source>
</reference>
<evidence type="ECO:0000256" key="3">
    <source>
        <dbReference type="ARBA" id="ARBA00022859"/>
    </source>
</evidence>
<evidence type="ECO:0000256" key="7">
    <source>
        <dbReference type="ARBA" id="ARBA00023157"/>
    </source>
</evidence>
<dbReference type="SMART" id="SM00921">
    <property type="entry name" value="MHC_II_beta"/>
    <property type="match status" value="1"/>
</dbReference>
<evidence type="ECO:0000256" key="1">
    <source>
        <dbReference type="ARBA" id="ARBA00004479"/>
    </source>
</evidence>
<dbReference type="PANTHER" id="PTHR19944">
    <property type="entry name" value="MHC CLASS II-RELATED"/>
    <property type="match status" value="1"/>
</dbReference>
<dbReference type="Proteomes" id="UP000796761">
    <property type="component" value="Unassembled WGS sequence"/>
</dbReference>
<keyword evidence="9" id="KW-0491">MHC II</keyword>
<dbReference type="InterPro" id="IPR014745">
    <property type="entry name" value="MHC_II_a/b_N"/>
</dbReference>
<evidence type="ECO:0000259" key="11">
    <source>
        <dbReference type="SMART" id="SM00921"/>
    </source>
</evidence>
<keyword evidence="3" id="KW-0391">Immunity</keyword>
<evidence type="ECO:0000259" key="10">
    <source>
        <dbReference type="SMART" id="SM00407"/>
    </source>
</evidence>
<dbReference type="AlphaFoldDB" id="A0A8K1D737"/>